<proteinExistence type="predicted"/>
<feature type="compositionally biased region" description="Low complexity" evidence="1">
    <location>
        <begin position="41"/>
        <end position="58"/>
    </location>
</feature>
<name>A0ABP9Z1P3_9FUNG</name>
<evidence type="ECO:0000313" key="2">
    <source>
        <dbReference type="EMBL" id="GAA5813023.1"/>
    </source>
</evidence>
<evidence type="ECO:0000313" key="3">
    <source>
        <dbReference type="Proteomes" id="UP001473302"/>
    </source>
</evidence>
<comment type="caution">
    <text evidence="2">The sequence shown here is derived from an EMBL/GenBank/DDBJ whole genome shotgun (WGS) entry which is preliminary data.</text>
</comment>
<keyword evidence="3" id="KW-1185">Reference proteome</keyword>
<gene>
    <name evidence="2" type="ORF">MFLAVUS_006489</name>
</gene>
<protein>
    <submittedName>
        <fullName evidence="2">Uncharacterized protein</fullName>
    </submittedName>
</protein>
<evidence type="ECO:0000256" key="1">
    <source>
        <dbReference type="SAM" id="MobiDB-lite"/>
    </source>
</evidence>
<accession>A0ABP9Z1P3</accession>
<organism evidence="2 3">
    <name type="scientific">Mucor flavus</name>
    <dbReference type="NCBI Taxonomy" id="439312"/>
    <lineage>
        <taxon>Eukaryota</taxon>
        <taxon>Fungi</taxon>
        <taxon>Fungi incertae sedis</taxon>
        <taxon>Mucoromycota</taxon>
        <taxon>Mucoromycotina</taxon>
        <taxon>Mucoromycetes</taxon>
        <taxon>Mucorales</taxon>
        <taxon>Mucorineae</taxon>
        <taxon>Mucoraceae</taxon>
        <taxon>Mucor</taxon>
    </lineage>
</organism>
<sequence length="117" mass="13298">MFSNSPKASYLKQLPRHFWAKEHFIMAPTTITDYIDDHSSDNNTSNNTDSEINNDSNSANGNKENNTDINNTPLPPLVALGYVLIEQKRSLFGLQYKEDPTVMLFYESILKDIRPSS</sequence>
<reference evidence="2 3" key="1">
    <citation type="submission" date="2024-04" db="EMBL/GenBank/DDBJ databases">
        <title>genome sequences of Mucor flavus KT1a and Helicostylum pulchrum KT1b strains isolated from the surface of a dry-aged beef.</title>
        <authorList>
            <person name="Toyotome T."/>
            <person name="Hosono M."/>
            <person name="Torimaru M."/>
            <person name="Fukuda K."/>
            <person name="Mikami N."/>
        </authorList>
    </citation>
    <scope>NUCLEOTIDE SEQUENCE [LARGE SCALE GENOMIC DNA]</scope>
    <source>
        <strain evidence="2 3">KT1a</strain>
    </source>
</reference>
<dbReference type="EMBL" id="BAABUK010000015">
    <property type="protein sequence ID" value="GAA5813023.1"/>
    <property type="molecule type" value="Genomic_DNA"/>
</dbReference>
<feature type="compositionally biased region" description="Polar residues" evidence="1">
    <location>
        <begin position="59"/>
        <end position="72"/>
    </location>
</feature>
<dbReference type="Proteomes" id="UP001473302">
    <property type="component" value="Unassembled WGS sequence"/>
</dbReference>
<feature type="region of interest" description="Disordered" evidence="1">
    <location>
        <begin position="35"/>
        <end position="72"/>
    </location>
</feature>